<dbReference type="GO" id="GO:0098542">
    <property type="term" value="P:defense response to other organism"/>
    <property type="evidence" value="ECO:0007669"/>
    <property type="project" value="InterPro"/>
</dbReference>
<dbReference type="InterPro" id="IPR006011">
    <property type="entry name" value="Syntaxin_N"/>
</dbReference>
<name>A0A8S1ZGQ3_ARAAE</name>
<dbReference type="Gene3D" id="1.10.110.10">
    <property type="entry name" value="Plant lipid-transfer and hydrophobic proteins"/>
    <property type="match status" value="1"/>
</dbReference>
<dbReference type="GO" id="GO:0005886">
    <property type="term" value="C:plasma membrane"/>
    <property type="evidence" value="ECO:0007669"/>
    <property type="project" value="TreeGrafter"/>
</dbReference>
<keyword evidence="2" id="KW-0813">Transport</keyword>
<dbReference type="GO" id="GO:0005737">
    <property type="term" value="C:cytoplasm"/>
    <property type="evidence" value="ECO:0007669"/>
    <property type="project" value="UniProtKB-ARBA"/>
</dbReference>
<evidence type="ECO:0000256" key="4">
    <source>
        <dbReference type="ARBA" id="ARBA00022927"/>
    </source>
</evidence>
<dbReference type="CDD" id="cd15840">
    <property type="entry name" value="SNARE_Qa"/>
    <property type="match status" value="1"/>
</dbReference>
<keyword evidence="6" id="KW-0007">Acetylation</keyword>
<dbReference type="AlphaFoldDB" id="A0A8S1ZGQ3"/>
<dbReference type="Pfam" id="PF03168">
    <property type="entry name" value="LEA_2"/>
    <property type="match status" value="2"/>
</dbReference>
<gene>
    <name evidence="13" type="ORF">AARE701A_LOCUS2582</name>
</gene>
<comment type="similarity">
    <text evidence="1 10">Belongs to the syntaxin family.</text>
</comment>
<evidence type="ECO:0000256" key="8">
    <source>
        <dbReference type="ARBA" id="ARBA00023136"/>
    </source>
</evidence>
<dbReference type="InterPro" id="IPR004864">
    <property type="entry name" value="LEA_2"/>
</dbReference>
<keyword evidence="7" id="KW-0175">Coiled coil</keyword>
<dbReference type="InterPro" id="IPR036312">
    <property type="entry name" value="Bifun_inhib/LTP/seed_sf"/>
</dbReference>
<dbReference type="FunFam" id="1.20.5.110:FF:000035">
    <property type="entry name" value="Syntaxin-22 like"/>
    <property type="match status" value="1"/>
</dbReference>
<evidence type="ECO:0000256" key="3">
    <source>
        <dbReference type="ARBA" id="ARBA00022692"/>
    </source>
</evidence>
<evidence type="ECO:0000313" key="14">
    <source>
        <dbReference type="Proteomes" id="UP000682877"/>
    </source>
</evidence>
<dbReference type="FunFam" id="1.20.58.70:FF:000004">
    <property type="entry name" value="Syntaxin-22 like"/>
    <property type="match status" value="1"/>
</dbReference>
<evidence type="ECO:0000256" key="1">
    <source>
        <dbReference type="ARBA" id="ARBA00009063"/>
    </source>
</evidence>
<feature type="domain" description="T-SNARE coiled-coil homology" evidence="12">
    <location>
        <begin position="873"/>
        <end position="935"/>
    </location>
</feature>
<dbReference type="GO" id="GO:0005484">
    <property type="term" value="F:SNAP receptor activity"/>
    <property type="evidence" value="ECO:0007669"/>
    <property type="project" value="InterPro"/>
</dbReference>
<feature type="transmembrane region" description="Helical" evidence="11">
    <location>
        <begin position="364"/>
        <end position="386"/>
    </location>
</feature>
<evidence type="ECO:0000256" key="2">
    <source>
        <dbReference type="ARBA" id="ARBA00022448"/>
    </source>
</evidence>
<accession>A0A8S1ZGQ3</accession>
<evidence type="ECO:0000256" key="11">
    <source>
        <dbReference type="SAM" id="Phobius"/>
    </source>
</evidence>
<dbReference type="SMART" id="SM00503">
    <property type="entry name" value="SynN"/>
    <property type="match status" value="1"/>
</dbReference>
<proteinExistence type="inferred from homology"/>
<dbReference type="Gene3D" id="1.20.58.70">
    <property type="match status" value="2"/>
</dbReference>
<dbReference type="SUPFAM" id="SSF47661">
    <property type="entry name" value="t-snare proteins"/>
    <property type="match status" value="1"/>
</dbReference>
<dbReference type="SUPFAM" id="SSF47699">
    <property type="entry name" value="Bifunctional inhibitor/lipid-transfer protein/seed storage 2S albumin"/>
    <property type="match status" value="1"/>
</dbReference>
<evidence type="ECO:0000313" key="13">
    <source>
        <dbReference type="EMBL" id="CAE5959025.1"/>
    </source>
</evidence>
<evidence type="ECO:0000259" key="12">
    <source>
        <dbReference type="PROSITE" id="PS50192"/>
    </source>
</evidence>
<dbReference type="PROSITE" id="PS00914">
    <property type="entry name" value="SYNTAXIN"/>
    <property type="match status" value="1"/>
</dbReference>
<dbReference type="GO" id="GO:0006886">
    <property type="term" value="P:intracellular protein transport"/>
    <property type="evidence" value="ECO:0007669"/>
    <property type="project" value="InterPro"/>
</dbReference>
<evidence type="ECO:0000256" key="6">
    <source>
        <dbReference type="ARBA" id="ARBA00022990"/>
    </source>
</evidence>
<keyword evidence="5 11" id="KW-1133">Transmembrane helix</keyword>
<dbReference type="EMBL" id="LR999451">
    <property type="protein sequence ID" value="CAE5959025.1"/>
    <property type="molecule type" value="Genomic_DNA"/>
</dbReference>
<dbReference type="CDD" id="cd00179">
    <property type="entry name" value="SynN"/>
    <property type="match status" value="1"/>
</dbReference>
<keyword evidence="4" id="KW-0653">Protein transport</keyword>
<keyword evidence="8 11" id="KW-0472">Membrane</keyword>
<keyword evidence="14" id="KW-1185">Reference proteome</keyword>
<reference evidence="13" key="1">
    <citation type="submission" date="2021-01" db="EMBL/GenBank/DDBJ databases">
        <authorList>
            <person name="Bezrukov I."/>
        </authorList>
    </citation>
    <scope>NUCLEOTIDE SEQUENCE</scope>
</reference>
<dbReference type="InterPro" id="IPR006012">
    <property type="entry name" value="Syntaxin/epimorphin_CS"/>
</dbReference>
<feature type="transmembrane region" description="Helical" evidence="11">
    <location>
        <begin position="944"/>
        <end position="963"/>
    </location>
</feature>
<dbReference type="Proteomes" id="UP000682877">
    <property type="component" value="Chromosome 1"/>
</dbReference>
<evidence type="ECO:0000256" key="5">
    <source>
        <dbReference type="ARBA" id="ARBA00022989"/>
    </source>
</evidence>
<dbReference type="InterPro" id="IPR016140">
    <property type="entry name" value="Bifunc_inhib/LTP/seed_store"/>
</dbReference>
<dbReference type="PANTHER" id="PTHR31415">
    <property type="entry name" value="OS05G0367900 PROTEIN"/>
    <property type="match status" value="1"/>
</dbReference>
<dbReference type="Pfam" id="PF14523">
    <property type="entry name" value="Syntaxin_2"/>
    <property type="match status" value="2"/>
</dbReference>
<dbReference type="PROSITE" id="PS50192">
    <property type="entry name" value="T_SNARE"/>
    <property type="match status" value="1"/>
</dbReference>
<keyword evidence="3 11" id="KW-0812">Transmembrane</keyword>
<evidence type="ECO:0000256" key="9">
    <source>
        <dbReference type="ARBA" id="ARBA00060376"/>
    </source>
</evidence>
<dbReference type="Pfam" id="PF05739">
    <property type="entry name" value="SNARE"/>
    <property type="match status" value="1"/>
</dbReference>
<dbReference type="CDD" id="cd04660">
    <property type="entry name" value="nsLTP_like"/>
    <property type="match status" value="1"/>
</dbReference>
<dbReference type="GO" id="GO:0009506">
    <property type="term" value="C:plasmodesma"/>
    <property type="evidence" value="ECO:0007669"/>
    <property type="project" value="TreeGrafter"/>
</dbReference>
<sequence>MVRSNDVKFQVYDAELTHFNLESNNNLHYNLTLNLSIRNSKSSIGIHYDRFVANVYYMNQWLGAVPMPSFYLGSKNTTLLRALFEGKTPVLLDGNGRKKFEDDRNTGVYRIDAKLSINFRVIVLHLVTWPMKPIVRCHLKLPLALGSSNSTGGEVDIGYDRSQEQRVLMESRRSNDVKFQVYNAELTHFNLESNNNLHYNLTLSLSIRNSKSSIEIHSDQFEANVYYMNQWLGAVPMPSFYLGSKNTTLLRALFEGKTPVLLDGDGRKKFEDDRNTGVYRIDDLEAGKPLKPPQRNLINNKRDVTQAVASGIFQINTVVSTFLRLVNTLGTPKDTPELPDKLSSKEHMADKHNLPCWIRCPVNVISFFITLALFVCFASLIVWIMVRSNAVKFQIHKAQLTQFNLDLENNNLNYNLSLNFSIRNSKNSLGIHYDRFEAMVYYSDQRLGAVSVPSFYQGHKNTTVLVALFQGQSLVLLDPATVTAFALLSFLDNPSNSGGISCANFHTESGSVLISPAGNSVFTFPSDVYDDASLSMDQTTVSLNISKGDLSFLLIDHVGMIFTIIDFLPVVSGVLSPFDTTSNGFDLVIQFHDEILTALLWKQPPWKPPWTMKRDLLFSEDASTICVSTLCDFPHMMHPIDVDALGRTSNSRWYHILVSPKITSRQMESKQALVKVQTAQLVLMKNIWRGSWSIILSMSFQDLEAGKPLKPPQRNLINGKRDGTQAVASGIFQINTAVSTFQRLVNTLGTPKDTPELRDKLHKTRLHIGQLVKDTSAKLREASETDHGKDVAQSKKIADAKLAKDFEAVLKEYQKAQHIAAERETSYTPFDPKANLSSSEVDIGYDRSQEQRVLMETRRQEVVLLDNEISFNEAVIEEREQGIQEVEHQIGEVNDIFKDLAVLVNYQGDIIDDIGSHIDNAHSATAQGKSHLVKASNTQRSNSSLMCLLMVIFGIILLIVIIGELRKGCYDSGITVLMGCPDSIDKKLPAPPTPSEGCCTLVRTIGMKCVCEIVNKKIEDTIDMQKLVNVAAACGRPLAPGSQCGMMNGASPAHSLVSTTAVAGGGGSSGAAAGLDDFHFPPDIPSMQERKDEAMRVLKADLMTELDKEVKSLEEDSWMFEGPRSRIHLISRRGNLLKKEGGAVVKSSFVQLLR</sequence>
<dbReference type="GO" id="GO:0045324">
    <property type="term" value="P:late endosome to vacuole transport"/>
    <property type="evidence" value="ECO:0007669"/>
    <property type="project" value="UniProtKB-ARBA"/>
</dbReference>
<organism evidence="13 14">
    <name type="scientific">Arabidopsis arenosa</name>
    <name type="common">Sand rock-cress</name>
    <name type="synonym">Cardaminopsis arenosa</name>
    <dbReference type="NCBI Taxonomy" id="38785"/>
    <lineage>
        <taxon>Eukaryota</taxon>
        <taxon>Viridiplantae</taxon>
        <taxon>Streptophyta</taxon>
        <taxon>Embryophyta</taxon>
        <taxon>Tracheophyta</taxon>
        <taxon>Spermatophyta</taxon>
        <taxon>Magnoliopsida</taxon>
        <taxon>eudicotyledons</taxon>
        <taxon>Gunneridae</taxon>
        <taxon>Pentapetalae</taxon>
        <taxon>rosids</taxon>
        <taxon>malvids</taxon>
        <taxon>Brassicales</taxon>
        <taxon>Brassicaceae</taxon>
        <taxon>Camelineae</taxon>
        <taxon>Arabidopsis</taxon>
    </lineage>
</organism>
<dbReference type="InterPro" id="IPR044839">
    <property type="entry name" value="NDR1-like"/>
</dbReference>
<comment type="subcellular location">
    <subcellularLocation>
        <location evidence="9">Prevacuolar compartment membrane</location>
        <topology evidence="9">Single-pass type IV membrane protein</topology>
    </subcellularLocation>
</comment>
<dbReference type="Gene3D" id="1.20.5.110">
    <property type="match status" value="1"/>
</dbReference>
<dbReference type="InterPro" id="IPR000727">
    <property type="entry name" value="T_SNARE_dom"/>
</dbReference>
<dbReference type="SMART" id="SM00397">
    <property type="entry name" value="t_SNARE"/>
    <property type="match status" value="1"/>
</dbReference>
<dbReference type="PANTHER" id="PTHR31415:SF106">
    <property type="entry name" value="LATE EMBRYOGENESIS ABUNDANT PROTEIN LEA-2 SUBGROUP DOMAIN-CONTAINING PROTEIN"/>
    <property type="match status" value="1"/>
</dbReference>
<evidence type="ECO:0000256" key="10">
    <source>
        <dbReference type="RuleBase" id="RU003858"/>
    </source>
</evidence>
<dbReference type="InterPro" id="IPR010989">
    <property type="entry name" value="SNARE"/>
</dbReference>
<evidence type="ECO:0000256" key="7">
    <source>
        <dbReference type="ARBA" id="ARBA00023054"/>
    </source>
</evidence>
<dbReference type="Pfam" id="PF14368">
    <property type="entry name" value="LTP_2"/>
    <property type="match status" value="1"/>
</dbReference>
<protein>
    <recommendedName>
        <fullName evidence="12">t-SNARE coiled-coil homology domain-containing protein</fullName>
    </recommendedName>
</protein>
<dbReference type="InterPro" id="IPR044741">
    <property type="entry name" value="NsLTP-like"/>
</dbReference>